<accession>A0A1S2LVN3</accession>
<dbReference type="CDD" id="cd03414">
    <property type="entry name" value="CbiX_SirB_C"/>
    <property type="match status" value="1"/>
</dbReference>
<reference evidence="3 4" key="1">
    <citation type="submission" date="2016-10" db="EMBL/GenBank/DDBJ databases">
        <title>Draft genome sequences of four alkaliphilic bacteria belonging to the Anaerobacillus genus.</title>
        <authorList>
            <person name="Bassil N.M."/>
            <person name="Lloyd J.R."/>
        </authorList>
    </citation>
    <scope>NUCLEOTIDE SEQUENCE [LARGE SCALE GENOMIC DNA]</scope>
    <source>
        <strain evidence="3 4">DSM 15340</strain>
    </source>
</reference>
<evidence type="ECO:0000313" key="4">
    <source>
        <dbReference type="Proteomes" id="UP000180098"/>
    </source>
</evidence>
<dbReference type="InterPro" id="IPR002762">
    <property type="entry name" value="CbiX-like"/>
</dbReference>
<dbReference type="InterPro" id="IPR050963">
    <property type="entry name" value="Sirohydro_Cobaltochel/CbiX"/>
</dbReference>
<dbReference type="Proteomes" id="UP000180098">
    <property type="component" value="Unassembled WGS sequence"/>
</dbReference>
<evidence type="ECO:0008006" key="5">
    <source>
        <dbReference type="Google" id="ProtNLM"/>
    </source>
</evidence>
<protein>
    <recommendedName>
        <fullName evidence="5">Sirohydrochlorin chelatase</fullName>
    </recommendedName>
</protein>
<evidence type="ECO:0000256" key="2">
    <source>
        <dbReference type="ARBA" id="ARBA00023239"/>
    </source>
</evidence>
<dbReference type="PANTHER" id="PTHR33542">
    <property type="entry name" value="SIROHYDROCHLORIN FERROCHELATASE, CHLOROPLASTIC"/>
    <property type="match status" value="1"/>
</dbReference>
<evidence type="ECO:0000313" key="3">
    <source>
        <dbReference type="EMBL" id="OIJ15717.1"/>
    </source>
</evidence>
<keyword evidence="4" id="KW-1185">Reference proteome</keyword>
<dbReference type="AlphaFoldDB" id="A0A1S2LVN3"/>
<dbReference type="GO" id="GO:0046872">
    <property type="term" value="F:metal ion binding"/>
    <property type="evidence" value="ECO:0007669"/>
    <property type="project" value="UniProtKB-KW"/>
</dbReference>
<dbReference type="Gene3D" id="3.40.50.1400">
    <property type="match status" value="2"/>
</dbReference>
<keyword evidence="1" id="KW-0479">Metal-binding</keyword>
<dbReference type="SUPFAM" id="SSF53800">
    <property type="entry name" value="Chelatase"/>
    <property type="match status" value="1"/>
</dbReference>
<gene>
    <name evidence="3" type="ORF">BKP35_01620</name>
</gene>
<evidence type="ECO:0000256" key="1">
    <source>
        <dbReference type="ARBA" id="ARBA00022723"/>
    </source>
</evidence>
<dbReference type="GO" id="GO:0016829">
    <property type="term" value="F:lyase activity"/>
    <property type="evidence" value="ECO:0007669"/>
    <property type="project" value="UniProtKB-KW"/>
</dbReference>
<name>A0A1S2LVN3_9BACI</name>
<proteinExistence type="predicted"/>
<keyword evidence="2" id="KW-0456">Lyase</keyword>
<organism evidence="3 4">
    <name type="scientific">Anaerobacillus arseniciselenatis</name>
    <dbReference type="NCBI Taxonomy" id="85682"/>
    <lineage>
        <taxon>Bacteria</taxon>
        <taxon>Bacillati</taxon>
        <taxon>Bacillota</taxon>
        <taxon>Bacilli</taxon>
        <taxon>Bacillales</taxon>
        <taxon>Bacillaceae</taxon>
        <taxon>Anaerobacillus</taxon>
    </lineage>
</organism>
<dbReference type="Pfam" id="PF01903">
    <property type="entry name" value="CbiX"/>
    <property type="match status" value="2"/>
</dbReference>
<dbReference type="RefSeq" id="WP_071311642.1">
    <property type="nucleotide sequence ID" value="NZ_MLQQ01000001.1"/>
</dbReference>
<dbReference type="OrthoDB" id="9797895at2"/>
<dbReference type="PANTHER" id="PTHR33542:SF3">
    <property type="entry name" value="SIROHYDROCHLORIN FERROCHELATASE, CHLOROPLASTIC"/>
    <property type="match status" value="1"/>
</dbReference>
<dbReference type="CDD" id="cd03416">
    <property type="entry name" value="CbiX_SirB_N"/>
    <property type="match status" value="1"/>
</dbReference>
<sequence length="240" mass="27274">MKAVLLVGHGSRKKTSNEQFVNFAHIVGQKCETKLFRYAFLELAVPSILDEVKICVEKGAKEIVVFPLLLLSAGHAKHDIPEVLKKAKKLYPNIKFQLENPLGRQNAIFNILQERLVEKQFQIERNSLVIFVGRGSFDKEAIAEFTRISDHLGEKLLPADVQCCFLVGGEATFEDEIKSARQSSYQHIYILPYLLFNGILFKRIQKSVSEINDQRFIVSETIGSDQRMVELVARLINQAL</sequence>
<comment type="caution">
    <text evidence="3">The sequence shown here is derived from an EMBL/GenBank/DDBJ whole genome shotgun (WGS) entry which is preliminary data.</text>
</comment>
<dbReference type="EMBL" id="MLQQ01000001">
    <property type="protein sequence ID" value="OIJ15717.1"/>
    <property type="molecule type" value="Genomic_DNA"/>
</dbReference>